<evidence type="ECO:0000259" key="4">
    <source>
        <dbReference type="Pfam" id="PF09084"/>
    </source>
</evidence>
<name>A0ABP3YJP1_9PSEU</name>
<comment type="caution">
    <text evidence="5">The sequence shown here is derived from an EMBL/GenBank/DDBJ whole genome shotgun (WGS) entry which is preliminary data.</text>
</comment>
<sequence length="354" mass="36998">MHSTPDRSTRVVRWPARLAATITTAAAVALTGCGAGGAQVEQTESGLTRLVVDYGATANTAQLSLGIRQGIFERHGLEIQQLPGTGASANSVALLLNGQIQLAVGEITAVPAAVAAGFPVQIVASMMADYTSPTGDVFSLVVAGDSDIRSFADLQGRRVAVNALESIFDLSVLEAVRAAGGDPAAVELVAVPMEDQVAALRQGRVDAVNTVQPFAGRLVADGFRSVGNPVTEALGPRSISGVLTASQQFVEQNPDAVGRFVRAWDEATRYANEHPEEIRATIAELTGAPPEAVARLPLPWYVSGVDRRSAEAVTRLMVEHGRLETAPALDAFVWAQAPEATGLTTPPQHLQISG</sequence>
<dbReference type="Pfam" id="PF09084">
    <property type="entry name" value="NMT1"/>
    <property type="match status" value="1"/>
</dbReference>
<dbReference type="PANTHER" id="PTHR30024">
    <property type="entry name" value="ALIPHATIC SULFONATES-BINDING PROTEIN-RELATED"/>
    <property type="match status" value="1"/>
</dbReference>
<comment type="similarity">
    <text evidence="2">Belongs to the bacterial solute-binding protein SsuA/TauA family.</text>
</comment>
<proteinExistence type="inferred from homology"/>
<keyword evidence="3" id="KW-0732">Signal</keyword>
<accession>A0ABP3YJP1</accession>
<evidence type="ECO:0000256" key="2">
    <source>
        <dbReference type="ARBA" id="ARBA00010742"/>
    </source>
</evidence>
<dbReference type="PANTHER" id="PTHR30024:SF47">
    <property type="entry name" value="TAURINE-BINDING PERIPLASMIC PROTEIN"/>
    <property type="match status" value="1"/>
</dbReference>
<comment type="subcellular location">
    <subcellularLocation>
        <location evidence="1">Periplasm</location>
    </subcellularLocation>
</comment>
<evidence type="ECO:0000256" key="1">
    <source>
        <dbReference type="ARBA" id="ARBA00004418"/>
    </source>
</evidence>
<gene>
    <name evidence="5" type="ORF">GCM10009559_53380</name>
</gene>
<protein>
    <submittedName>
        <fullName evidence="5">ABC transporter substrate-binding protein</fullName>
    </submittedName>
</protein>
<dbReference type="InterPro" id="IPR015168">
    <property type="entry name" value="SsuA/THI5"/>
</dbReference>
<evidence type="ECO:0000256" key="3">
    <source>
        <dbReference type="ARBA" id="ARBA00022729"/>
    </source>
</evidence>
<keyword evidence="6" id="KW-1185">Reference proteome</keyword>
<evidence type="ECO:0000313" key="6">
    <source>
        <dbReference type="Proteomes" id="UP001499967"/>
    </source>
</evidence>
<feature type="domain" description="SsuA/THI5-like" evidence="4">
    <location>
        <begin position="59"/>
        <end position="277"/>
    </location>
</feature>
<dbReference type="Proteomes" id="UP001499967">
    <property type="component" value="Unassembled WGS sequence"/>
</dbReference>
<dbReference type="SUPFAM" id="SSF53850">
    <property type="entry name" value="Periplasmic binding protein-like II"/>
    <property type="match status" value="1"/>
</dbReference>
<dbReference type="RefSeq" id="WP_343944339.1">
    <property type="nucleotide sequence ID" value="NZ_BAAAHP010000164.1"/>
</dbReference>
<reference evidence="6" key="1">
    <citation type="journal article" date="2019" name="Int. J. Syst. Evol. Microbiol.">
        <title>The Global Catalogue of Microorganisms (GCM) 10K type strain sequencing project: providing services to taxonomists for standard genome sequencing and annotation.</title>
        <authorList>
            <consortium name="The Broad Institute Genomics Platform"/>
            <consortium name="The Broad Institute Genome Sequencing Center for Infectious Disease"/>
            <person name="Wu L."/>
            <person name="Ma J."/>
        </authorList>
    </citation>
    <scope>NUCLEOTIDE SEQUENCE [LARGE SCALE GENOMIC DNA]</scope>
    <source>
        <strain evidence="6">JCM 11117</strain>
    </source>
</reference>
<dbReference type="PROSITE" id="PS51257">
    <property type="entry name" value="PROKAR_LIPOPROTEIN"/>
    <property type="match status" value="1"/>
</dbReference>
<organism evidence="5 6">
    <name type="scientific">Pseudonocardia zijingensis</name>
    <dbReference type="NCBI Taxonomy" id="153376"/>
    <lineage>
        <taxon>Bacteria</taxon>
        <taxon>Bacillati</taxon>
        <taxon>Actinomycetota</taxon>
        <taxon>Actinomycetes</taxon>
        <taxon>Pseudonocardiales</taxon>
        <taxon>Pseudonocardiaceae</taxon>
        <taxon>Pseudonocardia</taxon>
    </lineage>
</organism>
<dbReference type="EMBL" id="BAAAHP010000164">
    <property type="protein sequence ID" value="GAA0895949.1"/>
    <property type="molecule type" value="Genomic_DNA"/>
</dbReference>
<evidence type="ECO:0000313" key="5">
    <source>
        <dbReference type="EMBL" id="GAA0895949.1"/>
    </source>
</evidence>
<dbReference type="Gene3D" id="3.40.190.10">
    <property type="entry name" value="Periplasmic binding protein-like II"/>
    <property type="match status" value="2"/>
</dbReference>